<dbReference type="Proteomes" id="UP000193083">
    <property type="component" value="Unassembled WGS sequence"/>
</dbReference>
<evidence type="ECO:0000256" key="1">
    <source>
        <dbReference type="ARBA" id="ARBA00022801"/>
    </source>
</evidence>
<dbReference type="InterPro" id="IPR002641">
    <property type="entry name" value="PNPLA_dom"/>
</dbReference>
<dbReference type="Gene3D" id="3.40.1090.10">
    <property type="entry name" value="Cytosolic phospholipase A2 catalytic domain"/>
    <property type="match status" value="2"/>
</dbReference>
<dbReference type="Pfam" id="PF01734">
    <property type="entry name" value="Patatin"/>
    <property type="match status" value="1"/>
</dbReference>
<dbReference type="InterPro" id="IPR050301">
    <property type="entry name" value="NTE"/>
</dbReference>
<evidence type="ECO:0000313" key="7">
    <source>
        <dbReference type="Proteomes" id="UP000193083"/>
    </source>
</evidence>
<name>A0A1X7PWX3_9HYPH</name>
<reference evidence="6 7" key="1">
    <citation type="submission" date="2017-04" db="EMBL/GenBank/DDBJ databases">
        <authorList>
            <person name="Afonso C.L."/>
            <person name="Miller P.J."/>
            <person name="Scott M.A."/>
            <person name="Spackman E."/>
            <person name="Goraichik I."/>
            <person name="Dimitrov K.M."/>
            <person name="Suarez D.L."/>
            <person name="Swayne D.E."/>
        </authorList>
    </citation>
    <scope>NUCLEOTIDE SEQUENCE [LARGE SCALE GENOMIC DNA]</scope>
    <source>
        <strain evidence="6 7">B5P</strain>
    </source>
</reference>
<keyword evidence="1 4" id="KW-0378">Hydrolase</keyword>
<dbReference type="GO" id="GO:0016042">
    <property type="term" value="P:lipid catabolic process"/>
    <property type="evidence" value="ECO:0007669"/>
    <property type="project" value="UniProtKB-UniRule"/>
</dbReference>
<feature type="active site" description="Proton acceptor" evidence="4">
    <location>
        <position position="155"/>
    </location>
</feature>
<accession>A0A1X7PWX3</accession>
<dbReference type="InterPro" id="IPR016035">
    <property type="entry name" value="Acyl_Trfase/lysoPLipase"/>
</dbReference>
<evidence type="ECO:0000259" key="5">
    <source>
        <dbReference type="PROSITE" id="PS51635"/>
    </source>
</evidence>
<gene>
    <name evidence="6" type="ORF">SAMN02982922_5425</name>
</gene>
<protein>
    <submittedName>
        <fullName evidence="6">NTE family protein</fullName>
    </submittedName>
</protein>
<evidence type="ECO:0000256" key="2">
    <source>
        <dbReference type="ARBA" id="ARBA00022963"/>
    </source>
</evidence>
<evidence type="ECO:0000313" key="6">
    <source>
        <dbReference type="EMBL" id="SMH55926.1"/>
    </source>
</evidence>
<feature type="short sequence motif" description="DGA/G" evidence="4">
    <location>
        <begin position="155"/>
        <end position="157"/>
    </location>
</feature>
<dbReference type="EMBL" id="FXBL01000004">
    <property type="protein sequence ID" value="SMH55926.1"/>
    <property type="molecule type" value="Genomic_DNA"/>
</dbReference>
<feature type="short sequence motif" description="GXSXG" evidence="4">
    <location>
        <begin position="39"/>
        <end position="43"/>
    </location>
</feature>
<sequence length="308" mass="32051">MTRYRVGLALGGGAARGWSHIGVLETLVGAGIEPKVIAGTSIGALVGAAYACGRLAELKAWAQAVDWRTIASLLDVKVANGGLIDGTRVQRLLRDLGIDTPIEDLPVKYAAVATDLADGREIWLETGPVDAAIRASIGLPGIFSPTLVDGKWLADGGLVNQVPVSTARALGADFIIAVGLGDGMLAKRAAGLSPAAAEEASAAQRGRLMEMVAQMPGPLREQAARILPQLLASGPKSPGYFDVLANALNIMQDRITRSRLAGEPPHAMISPQVAHIRLMDFHRAGEAIEAGRIATEKALDGLKAQLSG</sequence>
<keyword evidence="7" id="KW-1185">Reference proteome</keyword>
<feature type="domain" description="PNPLA" evidence="5">
    <location>
        <begin position="8"/>
        <end position="168"/>
    </location>
</feature>
<dbReference type="PANTHER" id="PTHR14226">
    <property type="entry name" value="NEUROPATHY TARGET ESTERASE/SWISS CHEESE D.MELANOGASTER"/>
    <property type="match status" value="1"/>
</dbReference>
<dbReference type="PROSITE" id="PS51635">
    <property type="entry name" value="PNPLA"/>
    <property type="match status" value="1"/>
</dbReference>
<feature type="active site" description="Nucleophile" evidence="4">
    <location>
        <position position="41"/>
    </location>
</feature>
<evidence type="ECO:0000256" key="4">
    <source>
        <dbReference type="PROSITE-ProRule" id="PRU01161"/>
    </source>
</evidence>
<dbReference type="PANTHER" id="PTHR14226:SF76">
    <property type="entry name" value="NTE FAMILY PROTEIN RSSA"/>
    <property type="match status" value="1"/>
</dbReference>
<evidence type="ECO:0000256" key="3">
    <source>
        <dbReference type="ARBA" id="ARBA00023098"/>
    </source>
</evidence>
<organism evidence="6 7">
    <name type="scientific">Mesorhizobium australicum</name>
    <dbReference type="NCBI Taxonomy" id="536018"/>
    <lineage>
        <taxon>Bacteria</taxon>
        <taxon>Pseudomonadati</taxon>
        <taxon>Pseudomonadota</taxon>
        <taxon>Alphaproteobacteria</taxon>
        <taxon>Hyphomicrobiales</taxon>
        <taxon>Phyllobacteriaceae</taxon>
        <taxon>Mesorhizobium</taxon>
    </lineage>
</organism>
<proteinExistence type="predicted"/>
<dbReference type="RefSeq" id="WP_085467008.1">
    <property type="nucleotide sequence ID" value="NZ_FXBL01000004.1"/>
</dbReference>
<dbReference type="GO" id="GO:0016787">
    <property type="term" value="F:hydrolase activity"/>
    <property type="evidence" value="ECO:0007669"/>
    <property type="project" value="UniProtKB-UniRule"/>
</dbReference>
<keyword evidence="2 4" id="KW-0442">Lipid degradation</keyword>
<dbReference type="OrthoDB" id="5290098at2"/>
<keyword evidence="3 4" id="KW-0443">Lipid metabolism</keyword>
<dbReference type="SUPFAM" id="SSF52151">
    <property type="entry name" value="FabD/lysophospholipase-like"/>
    <property type="match status" value="1"/>
</dbReference>
<dbReference type="AlphaFoldDB" id="A0A1X7PWX3"/>
<comment type="caution">
    <text evidence="4">Lacks conserved residue(s) required for the propagation of feature annotation.</text>
</comment>